<evidence type="ECO:0000313" key="3">
    <source>
        <dbReference type="EMBL" id="MEJ2866373.1"/>
    </source>
</evidence>
<dbReference type="Proteomes" id="UP001385809">
    <property type="component" value="Unassembled WGS sequence"/>
</dbReference>
<feature type="compositionally biased region" description="Low complexity" evidence="1">
    <location>
        <begin position="497"/>
        <end position="509"/>
    </location>
</feature>
<sequence>MAPAGTARSLDSYSAALDVRERTLARQLAGAPERWGWQFVETPPPQPYGEAEPRWYQPWPPDLRGLVHRRQQAERRLTKFVLFGAGVFVLGLLIGASASSVVTFLVFLLVAAGLTAIGIGGYRGAAHAVTNAEQTHAAQVAEAGAAFRQYEADYYARQAAWEAAEAQRVASARQHFPLLLSRSATRVDVYGGAGRGWECLLTTMGCTALAEGSTVLCLDFREIAGSLARYAGAAGSAVRLGHGPDVVDGLIARLAPQELAEVLAEAVLAVRSRSEAQASRALDVDLLHAVTRRLDGQPDLRRIVAGLDVLRSAHDDDGPLSPEEVGRLAGAVDVVVGQSERAREELRHLSLELGLLVDDEPVDAGATLWPTGGLSVLTTESDSDWRRAIAERLLVQLVIDDLGRSERRPPHPVLVVVGADDIGRDRVENLARRAARAGVRLVLLFENLRDDARDLVGRADAATIFMRLGNPQDAEAAASFVGRQHRYVLGQISRSVGTTTTRGTSHTSTNGVTEAQSYGQNSGGGFGAGGGHSNHGTSYGESVSISSSESVGSSFSTARAETDGTVIQRSYDFALEPTAFQELSPSCFVLVDVGPTGRRAVAGDCNPALVQAPRLSAHPLAGSER</sequence>
<feature type="compositionally biased region" description="Low complexity" evidence="1">
    <location>
        <begin position="534"/>
        <end position="550"/>
    </location>
</feature>
<keyword evidence="4" id="KW-1185">Reference proteome</keyword>
<keyword evidence="2" id="KW-1133">Transmembrane helix</keyword>
<comment type="caution">
    <text evidence="3">The sequence shown here is derived from an EMBL/GenBank/DDBJ whole genome shotgun (WGS) entry which is preliminary data.</text>
</comment>
<dbReference type="RefSeq" id="WP_337692997.1">
    <property type="nucleotide sequence ID" value="NZ_JBBEGN010000001.1"/>
</dbReference>
<evidence type="ECO:0000256" key="2">
    <source>
        <dbReference type="SAM" id="Phobius"/>
    </source>
</evidence>
<proteinExistence type="predicted"/>
<keyword evidence="2" id="KW-0812">Transmembrane</keyword>
<evidence type="ECO:0000256" key="1">
    <source>
        <dbReference type="SAM" id="MobiDB-lite"/>
    </source>
</evidence>
<dbReference type="InterPro" id="IPR027417">
    <property type="entry name" value="P-loop_NTPase"/>
</dbReference>
<accession>A0ABU8MGC7</accession>
<evidence type="ECO:0000313" key="4">
    <source>
        <dbReference type="Proteomes" id="UP001385809"/>
    </source>
</evidence>
<feature type="transmembrane region" description="Helical" evidence="2">
    <location>
        <begin position="102"/>
        <end position="122"/>
    </location>
</feature>
<feature type="compositionally biased region" description="Gly residues" evidence="1">
    <location>
        <begin position="521"/>
        <end position="533"/>
    </location>
</feature>
<dbReference type="EMBL" id="JBBEGN010000001">
    <property type="protein sequence ID" value="MEJ2866373.1"/>
    <property type="molecule type" value="Genomic_DNA"/>
</dbReference>
<name>A0ABU8MGC7_9PSEU</name>
<organism evidence="3 4">
    <name type="scientific">Actinomycetospora aurantiaca</name>
    <dbReference type="NCBI Taxonomy" id="3129233"/>
    <lineage>
        <taxon>Bacteria</taxon>
        <taxon>Bacillati</taxon>
        <taxon>Actinomycetota</taxon>
        <taxon>Actinomycetes</taxon>
        <taxon>Pseudonocardiales</taxon>
        <taxon>Pseudonocardiaceae</taxon>
        <taxon>Actinomycetospora</taxon>
    </lineage>
</organism>
<feature type="region of interest" description="Disordered" evidence="1">
    <location>
        <begin position="497"/>
        <end position="550"/>
    </location>
</feature>
<protein>
    <submittedName>
        <fullName evidence="3">Uncharacterized protein</fullName>
    </submittedName>
</protein>
<keyword evidence="2" id="KW-0472">Membrane</keyword>
<dbReference type="Gene3D" id="3.40.50.300">
    <property type="entry name" value="P-loop containing nucleotide triphosphate hydrolases"/>
    <property type="match status" value="1"/>
</dbReference>
<gene>
    <name evidence="3" type="ORF">WCD74_01265</name>
</gene>
<reference evidence="3 4" key="1">
    <citation type="submission" date="2024-03" db="EMBL/GenBank/DDBJ databases">
        <title>Actinomycetospora sp. OC33-EN08, a novel actinomycete isolated from wild orchid (Aerides multiflora).</title>
        <authorList>
            <person name="Suriyachadkun C."/>
        </authorList>
    </citation>
    <scope>NUCLEOTIDE SEQUENCE [LARGE SCALE GENOMIC DNA]</scope>
    <source>
        <strain evidence="3 4">OC33-EN08</strain>
    </source>
</reference>